<dbReference type="InterPro" id="IPR002638">
    <property type="entry name" value="Quinolinate_PRibosylTrfase_C"/>
</dbReference>
<dbReference type="PANTHER" id="PTHR32179">
    <property type="entry name" value="NICOTINATE-NUCLEOTIDE PYROPHOSPHORYLASE [CARBOXYLATING]"/>
    <property type="match status" value="1"/>
</dbReference>
<keyword evidence="13" id="KW-1185">Reference proteome</keyword>
<dbReference type="CDD" id="cd01572">
    <property type="entry name" value="QPRTase"/>
    <property type="match status" value="1"/>
</dbReference>
<dbReference type="InterPro" id="IPR013785">
    <property type="entry name" value="Aldolase_TIM"/>
</dbReference>
<comment type="function">
    <text evidence="1">Involved in the catabolism of quinolinic acid (QA).</text>
</comment>
<accession>A0ABX8B314</accession>
<evidence type="ECO:0000256" key="1">
    <source>
        <dbReference type="ARBA" id="ARBA00003237"/>
    </source>
</evidence>
<dbReference type="Proteomes" id="UP000677668">
    <property type="component" value="Chromosome 1"/>
</dbReference>
<organism evidence="12 13">
    <name type="scientific">Chloracidobacterium sp. N</name>
    <dbReference type="NCBI Taxonomy" id="2821540"/>
    <lineage>
        <taxon>Bacteria</taxon>
        <taxon>Pseudomonadati</taxon>
        <taxon>Acidobacteriota</taxon>
        <taxon>Terriglobia</taxon>
        <taxon>Terriglobales</taxon>
        <taxon>Acidobacteriaceae</taxon>
        <taxon>Chloracidobacterium</taxon>
        <taxon>Chloracidobacterium aggregatum</taxon>
    </lineage>
</organism>
<evidence type="ECO:0000256" key="4">
    <source>
        <dbReference type="ARBA" id="ARBA00011944"/>
    </source>
</evidence>
<feature type="domain" description="Quinolinate phosphoribosyl transferase N-terminal" evidence="11">
    <location>
        <begin position="24"/>
        <end position="109"/>
    </location>
</feature>
<evidence type="ECO:0000259" key="10">
    <source>
        <dbReference type="Pfam" id="PF01729"/>
    </source>
</evidence>
<dbReference type="NCBIfam" id="TIGR00078">
    <property type="entry name" value="nadC"/>
    <property type="match status" value="1"/>
</dbReference>
<dbReference type="GO" id="GO:0004514">
    <property type="term" value="F:nicotinate-nucleotide diphosphorylase (carboxylating) activity"/>
    <property type="evidence" value="ECO:0007669"/>
    <property type="project" value="UniProtKB-EC"/>
</dbReference>
<evidence type="ECO:0000256" key="9">
    <source>
        <dbReference type="PIRNR" id="PIRNR006250"/>
    </source>
</evidence>
<keyword evidence="5" id="KW-0662">Pyridine nucleotide biosynthesis</keyword>
<comment type="pathway">
    <text evidence="2">Cofactor biosynthesis; NAD(+) biosynthesis; nicotinate D-ribonucleotide from quinolinate: step 1/1.</text>
</comment>
<dbReference type="InterPro" id="IPR037128">
    <property type="entry name" value="Quinolinate_PRibosylTase_N_sf"/>
</dbReference>
<evidence type="ECO:0000256" key="7">
    <source>
        <dbReference type="ARBA" id="ARBA00022679"/>
    </source>
</evidence>
<dbReference type="InterPro" id="IPR004393">
    <property type="entry name" value="NadC"/>
</dbReference>
<evidence type="ECO:0000256" key="8">
    <source>
        <dbReference type="ARBA" id="ARBA00033102"/>
    </source>
</evidence>
<protein>
    <recommendedName>
        <fullName evidence="4">nicotinate-nucleotide diphosphorylase (carboxylating)</fullName>
        <ecNumber evidence="4">2.4.2.19</ecNumber>
    </recommendedName>
    <alternativeName>
        <fullName evidence="8">Quinolinate phosphoribosyltransferase [decarboxylating]</fullName>
    </alternativeName>
</protein>
<dbReference type="Gene3D" id="3.20.20.70">
    <property type="entry name" value="Aldolase class I"/>
    <property type="match status" value="1"/>
</dbReference>
<evidence type="ECO:0000256" key="6">
    <source>
        <dbReference type="ARBA" id="ARBA00022676"/>
    </source>
</evidence>
<evidence type="ECO:0000259" key="11">
    <source>
        <dbReference type="Pfam" id="PF02749"/>
    </source>
</evidence>
<keyword evidence="7 9" id="KW-0808">Transferase</keyword>
<dbReference type="EMBL" id="CP072642">
    <property type="protein sequence ID" value="QUV93971.1"/>
    <property type="molecule type" value="Genomic_DNA"/>
</dbReference>
<dbReference type="RefSeq" id="WP_211422300.1">
    <property type="nucleotide sequence ID" value="NZ_CP072642.1"/>
</dbReference>
<sequence length="285" mass="30652">MRLDPVAIENLIAQFLAEDIGRGDVTTDAILTHEVKARGRFLAKQELILAGLEVAEMVFQWFDPEIQIQTFYLDGDTVPTGKEIARVVGPAHMLLAGERVALNLLQRMSGIATLTHAFVQAIEGTSAVIADTRKTAPGLRLLDKYAVHVGGGHNHRFGLDDGILIKDNHIALAGGIGRALRLAKKNASHLLKIEIEVSDLEQVQEAVAEGADVILLDNMTVDQVRACVALIRELEPPGRQTLIEVSGNMSLDNVRAYAEAGANLISVGALTHSVKAADISLKLSP</sequence>
<dbReference type="Pfam" id="PF02749">
    <property type="entry name" value="QRPTase_N"/>
    <property type="match status" value="1"/>
</dbReference>
<evidence type="ECO:0000256" key="3">
    <source>
        <dbReference type="ARBA" id="ARBA00009400"/>
    </source>
</evidence>
<name>A0ABX8B314_9BACT</name>
<feature type="domain" description="Quinolinate phosphoribosyl transferase C-terminal" evidence="10">
    <location>
        <begin position="111"/>
        <end position="282"/>
    </location>
</feature>
<dbReference type="SUPFAM" id="SSF54675">
    <property type="entry name" value="Nicotinate/Quinolinate PRTase N-terminal domain-like"/>
    <property type="match status" value="1"/>
</dbReference>
<dbReference type="PANTHER" id="PTHR32179:SF3">
    <property type="entry name" value="NICOTINATE-NUCLEOTIDE PYROPHOSPHORYLASE [CARBOXYLATING]"/>
    <property type="match status" value="1"/>
</dbReference>
<evidence type="ECO:0000313" key="13">
    <source>
        <dbReference type="Proteomes" id="UP000677668"/>
    </source>
</evidence>
<proteinExistence type="inferred from homology"/>
<evidence type="ECO:0000256" key="5">
    <source>
        <dbReference type="ARBA" id="ARBA00022642"/>
    </source>
</evidence>
<dbReference type="InterPro" id="IPR022412">
    <property type="entry name" value="Quinolinate_PRibosylTrfase_N"/>
</dbReference>
<dbReference type="Pfam" id="PF01729">
    <property type="entry name" value="QRPTase_C"/>
    <property type="match status" value="1"/>
</dbReference>
<evidence type="ECO:0000256" key="2">
    <source>
        <dbReference type="ARBA" id="ARBA00004893"/>
    </source>
</evidence>
<reference evidence="12 13" key="1">
    <citation type="submission" date="2021-03" db="EMBL/GenBank/DDBJ databases">
        <title>Genomic and phenotypic characterization of Chloracidobacterium isolates provides evidence for multiple species.</title>
        <authorList>
            <person name="Saini M.K."/>
            <person name="Costas A.M.G."/>
            <person name="Tank M."/>
            <person name="Bryant D.A."/>
        </authorList>
    </citation>
    <scope>NUCLEOTIDE SEQUENCE [LARGE SCALE GENOMIC DNA]</scope>
    <source>
        <strain evidence="12 13">N</strain>
    </source>
</reference>
<dbReference type="Gene3D" id="3.90.1170.20">
    <property type="entry name" value="Quinolinate phosphoribosyl transferase, N-terminal domain"/>
    <property type="match status" value="1"/>
</dbReference>
<keyword evidence="6 9" id="KW-0328">Glycosyltransferase</keyword>
<dbReference type="InterPro" id="IPR027277">
    <property type="entry name" value="NadC/ModD"/>
</dbReference>
<dbReference type="EC" id="2.4.2.19" evidence="4"/>
<dbReference type="SUPFAM" id="SSF51690">
    <property type="entry name" value="Nicotinate/Quinolinate PRTase C-terminal domain-like"/>
    <property type="match status" value="1"/>
</dbReference>
<dbReference type="InterPro" id="IPR036068">
    <property type="entry name" value="Nicotinate_pribotase-like_C"/>
</dbReference>
<evidence type="ECO:0000313" key="12">
    <source>
        <dbReference type="EMBL" id="QUV93971.1"/>
    </source>
</evidence>
<comment type="similarity">
    <text evidence="3 9">Belongs to the NadC/ModD family.</text>
</comment>
<gene>
    <name evidence="12" type="primary">nadC</name>
    <name evidence="12" type="ORF">J8C05_00460</name>
</gene>
<dbReference type="PIRSF" id="PIRSF006250">
    <property type="entry name" value="NadC_ModD"/>
    <property type="match status" value="1"/>
</dbReference>